<comment type="caution">
    <text evidence="1">The sequence shown here is derived from an EMBL/GenBank/DDBJ whole genome shotgun (WGS) entry which is preliminary data.</text>
</comment>
<reference evidence="1" key="2">
    <citation type="journal article" date="2023" name="IMA Fungus">
        <title>Comparative genomic study of the Penicillium genus elucidates a diverse pangenome and 15 lateral gene transfer events.</title>
        <authorList>
            <person name="Petersen C."/>
            <person name="Sorensen T."/>
            <person name="Nielsen M.R."/>
            <person name="Sondergaard T.E."/>
            <person name="Sorensen J.L."/>
            <person name="Fitzpatrick D.A."/>
            <person name="Frisvad J.C."/>
            <person name="Nielsen K.L."/>
        </authorList>
    </citation>
    <scope>NUCLEOTIDE SEQUENCE</scope>
    <source>
        <strain evidence="1">IBT 26290</strain>
    </source>
</reference>
<dbReference type="EMBL" id="JAPQKN010000001">
    <property type="protein sequence ID" value="KAJ5177251.1"/>
    <property type="molecule type" value="Genomic_DNA"/>
</dbReference>
<evidence type="ECO:0000313" key="2">
    <source>
        <dbReference type="Proteomes" id="UP001149163"/>
    </source>
</evidence>
<evidence type="ECO:0000313" key="1">
    <source>
        <dbReference type="EMBL" id="KAJ5177251.1"/>
    </source>
</evidence>
<dbReference type="RefSeq" id="XP_056548859.1">
    <property type="nucleotide sequence ID" value="XM_056685253.1"/>
</dbReference>
<organism evidence="1 2">
    <name type="scientific">Penicillium canariense</name>
    <dbReference type="NCBI Taxonomy" id="189055"/>
    <lineage>
        <taxon>Eukaryota</taxon>
        <taxon>Fungi</taxon>
        <taxon>Dikarya</taxon>
        <taxon>Ascomycota</taxon>
        <taxon>Pezizomycotina</taxon>
        <taxon>Eurotiomycetes</taxon>
        <taxon>Eurotiomycetidae</taxon>
        <taxon>Eurotiales</taxon>
        <taxon>Aspergillaceae</taxon>
        <taxon>Penicillium</taxon>
    </lineage>
</organism>
<dbReference type="AlphaFoldDB" id="A0A9W9IMY9"/>
<dbReference type="GeneID" id="81424429"/>
<dbReference type="OrthoDB" id="4453902at2759"/>
<reference evidence="1" key="1">
    <citation type="submission" date="2022-11" db="EMBL/GenBank/DDBJ databases">
        <authorList>
            <person name="Petersen C."/>
        </authorList>
    </citation>
    <scope>NUCLEOTIDE SEQUENCE</scope>
    <source>
        <strain evidence="1">IBT 26290</strain>
    </source>
</reference>
<accession>A0A9W9IMY9</accession>
<gene>
    <name evidence="1" type="ORF">N7482_003128</name>
</gene>
<protein>
    <submittedName>
        <fullName evidence="1">Uncharacterized protein</fullName>
    </submittedName>
</protein>
<name>A0A9W9IMY9_9EURO</name>
<keyword evidence="2" id="KW-1185">Reference proteome</keyword>
<sequence length="309" mass="35930">MPPPAPVNHRELRARYRASVTNMLTQLRTFSQWTFKVDDLAALGVDVCEFDPYDLRDCTPIFEPLSEQELDDYDLDEDLVLNEEILEKLNLQDWAPSTSNEISRREEEMEAMRAGGRIFEYLEARYSCWSMIYQPKTPLSMVRNWTDVAIPHPEYTWPRSLGINSWPRDHGLLSRPRTRDHVGWRCEMVGEWKDRPRRGDPTTRPHVRLIIVHGTIGSSNGILLGELGALAQVIYNRLCQPSFDHESFFPVLLISLFGPRHGRILQGVYRRNGKLDLRVSRVYSFVKVKEAPLDLFLRYLASTPRRDDC</sequence>
<proteinExistence type="predicted"/>
<dbReference type="Proteomes" id="UP001149163">
    <property type="component" value="Unassembled WGS sequence"/>
</dbReference>